<sequence>MSNSCGMSSTYWLANRIERLRCPSTMLQRDSEGNQINTMSDHFPDNVGKKFASKYFCGVDSWELFPEQFCDDESRYLILRHSANSRNKRPDYWIFGTDAIVKFAKRSKLQKCVVRIRSVDTIKYREPNWYGSLIVCDITCPGDDKPREFLQSTVFKYDPTADNRMFTIVCAVLGFSDGYGFHPHPGNLNSKMNTNAEN</sequence>
<dbReference type="AlphaFoldDB" id="A0A5E4NSX9"/>
<evidence type="ECO:0000313" key="1">
    <source>
        <dbReference type="EMBL" id="VVC46125.1"/>
    </source>
</evidence>
<evidence type="ECO:0000313" key="2">
    <source>
        <dbReference type="Proteomes" id="UP000325440"/>
    </source>
</evidence>
<name>A0A5E4NSX9_9HEMI</name>
<keyword evidence="2" id="KW-1185">Reference proteome</keyword>
<gene>
    <name evidence="1" type="ORF">CINCED_3A014615</name>
</gene>
<accession>A0A5E4NSX9</accession>
<dbReference type="Gene3D" id="3.10.450.50">
    <property type="match status" value="1"/>
</dbReference>
<dbReference type="Proteomes" id="UP000325440">
    <property type="component" value="Unassembled WGS sequence"/>
</dbReference>
<reference evidence="1 2" key="1">
    <citation type="submission" date="2019-08" db="EMBL/GenBank/DDBJ databases">
        <authorList>
            <person name="Alioto T."/>
            <person name="Alioto T."/>
            <person name="Gomez Garrido J."/>
        </authorList>
    </citation>
    <scope>NUCLEOTIDE SEQUENCE [LARGE SCALE GENOMIC DNA]</scope>
</reference>
<protein>
    <submittedName>
        <fullName evidence="1">Uncharacterized protein</fullName>
    </submittedName>
</protein>
<dbReference type="EMBL" id="CABPRJ010002436">
    <property type="protein sequence ID" value="VVC46125.1"/>
    <property type="molecule type" value="Genomic_DNA"/>
</dbReference>
<proteinExistence type="predicted"/>
<organism evidence="1 2">
    <name type="scientific">Cinara cedri</name>
    <dbReference type="NCBI Taxonomy" id="506608"/>
    <lineage>
        <taxon>Eukaryota</taxon>
        <taxon>Metazoa</taxon>
        <taxon>Ecdysozoa</taxon>
        <taxon>Arthropoda</taxon>
        <taxon>Hexapoda</taxon>
        <taxon>Insecta</taxon>
        <taxon>Pterygota</taxon>
        <taxon>Neoptera</taxon>
        <taxon>Paraneoptera</taxon>
        <taxon>Hemiptera</taxon>
        <taxon>Sternorrhyncha</taxon>
        <taxon>Aphidomorpha</taxon>
        <taxon>Aphidoidea</taxon>
        <taxon>Aphididae</taxon>
        <taxon>Lachninae</taxon>
        <taxon>Cinara</taxon>
    </lineage>
</organism>